<keyword evidence="12" id="KW-1185">Reference proteome</keyword>
<evidence type="ECO:0000256" key="3">
    <source>
        <dbReference type="ARBA" id="ARBA00022490"/>
    </source>
</evidence>
<dbReference type="InterPro" id="IPR029021">
    <property type="entry name" value="Prot-tyrosine_phosphatase-like"/>
</dbReference>
<evidence type="ECO:0000256" key="8">
    <source>
        <dbReference type="SAM" id="MobiDB-lite"/>
    </source>
</evidence>
<dbReference type="SMART" id="SM00404">
    <property type="entry name" value="PTPc_motif"/>
    <property type="match status" value="1"/>
</dbReference>
<feature type="region of interest" description="Disordered" evidence="8">
    <location>
        <begin position="663"/>
        <end position="693"/>
    </location>
</feature>
<dbReference type="AlphaFoldDB" id="A0A9D3RPN1"/>
<keyword evidence="6" id="KW-0904">Protein phosphatase</keyword>
<evidence type="ECO:0000256" key="5">
    <source>
        <dbReference type="ARBA" id="ARBA00022801"/>
    </source>
</evidence>
<evidence type="ECO:0000259" key="10">
    <source>
        <dbReference type="PROSITE" id="PS50056"/>
    </source>
</evidence>
<dbReference type="InterPro" id="IPR000387">
    <property type="entry name" value="Tyr_Pase_dom"/>
</dbReference>
<comment type="caution">
    <text evidence="11">The sequence shown here is derived from an EMBL/GenBank/DDBJ whole genome shotgun (WGS) entry which is preliminary data.</text>
</comment>
<dbReference type="EMBL" id="JAFIRN010000012">
    <property type="protein sequence ID" value="KAG5838288.1"/>
    <property type="molecule type" value="Genomic_DNA"/>
</dbReference>
<feature type="compositionally biased region" description="Polar residues" evidence="8">
    <location>
        <begin position="384"/>
        <end position="403"/>
    </location>
</feature>
<keyword evidence="4" id="KW-0597">Phosphoprotein</keyword>
<dbReference type="GO" id="GO:0005737">
    <property type="term" value="C:cytoplasm"/>
    <property type="evidence" value="ECO:0007669"/>
    <property type="project" value="UniProtKB-SubCell"/>
</dbReference>
<feature type="region of interest" description="Disordered" evidence="8">
    <location>
        <begin position="716"/>
        <end position="763"/>
    </location>
</feature>
<dbReference type="InterPro" id="IPR047170">
    <property type="entry name" value="PTN12/18/22"/>
</dbReference>
<evidence type="ECO:0000313" key="12">
    <source>
        <dbReference type="Proteomes" id="UP001044222"/>
    </source>
</evidence>
<keyword evidence="5" id="KW-0378">Hydrolase</keyword>
<feature type="compositionally biased region" description="Basic residues" evidence="8">
    <location>
        <begin position="846"/>
        <end position="856"/>
    </location>
</feature>
<comment type="subcellular location">
    <subcellularLocation>
        <location evidence="1">Cytoplasm</location>
    </subcellularLocation>
</comment>
<name>A0A9D3RPN1_ANGAN</name>
<evidence type="ECO:0000256" key="1">
    <source>
        <dbReference type="ARBA" id="ARBA00004496"/>
    </source>
</evidence>
<evidence type="ECO:0000259" key="9">
    <source>
        <dbReference type="PROSITE" id="PS50055"/>
    </source>
</evidence>
<dbReference type="PROSITE" id="PS50056">
    <property type="entry name" value="TYR_PHOSPHATASE_2"/>
    <property type="match status" value="1"/>
</dbReference>
<dbReference type="GO" id="GO:0005634">
    <property type="term" value="C:nucleus"/>
    <property type="evidence" value="ECO:0007669"/>
    <property type="project" value="TreeGrafter"/>
</dbReference>
<feature type="domain" description="Tyrosine-protein phosphatase" evidence="9">
    <location>
        <begin position="29"/>
        <end position="294"/>
    </location>
</feature>
<evidence type="ECO:0000256" key="6">
    <source>
        <dbReference type="ARBA" id="ARBA00022912"/>
    </source>
</evidence>
<dbReference type="GO" id="GO:0004726">
    <property type="term" value="F:non-membrane spanning protein tyrosine phosphatase activity"/>
    <property type="evidence" value="ECO:0007669"/>
    <property type="project" value="InterPro"/>
</dbReference>
<feature type="domain" description="Tyrosine specific protein phosphatases" evidence="10">
    <location>
        <begin position="211"/>
        <end position="285"/>
    </location>
</feature>
<reference evidence="11" key="1">
    <citation type="submission" date="2021-01" db="EMBL/GenBank/DDBJ databases">
        <title>A chromosome-scale assembly of European eel, Anguilla anguilla.</title>
        <authorList>
            <person name="Henkel C."/>
            <person name="Jong-Raadsen S.A."/>
            <person name="Dufour S."/>
            <person name="Weltzien F.-A."/>
            <person name="Palstra A.P."/>
            <person name="Pelster B."/>
            <person name="Spaink H.P."/>
            <person name="Van Den Thillart G.E."/>
            <person name="Jansen H."/>
            <person name="Zahm M."/>
            <person name="Klopp C."/>
            <person name="Cedric C."/>
            <person name="Louis A."/>
            <person name="Berthelot C."/>
            <person name="Parey E."/>
            <person name="Roest Crollius H."/>
            <person name="Montfort J."/>
            <person name="Robinson-Rechavi M."/>
            <person name="Bucao C."/>
            <person name="Bouchez O."/>
            <person name="Gislard M."/>
            <person name="Lluch J."/>
            <person name="Milhes M."/>
            <person name="Lampietro C."/>
            <person name="Lopez Roques C."/>
            <person name="Donnadieu C."/>
            <person name="Braasch I."/>
            <person name="Desvignes T."/>
            <person name="Postlethwait J."/>
            <person name="Bobe J."/>
            <person name="Guiguen Y."/>
            <person name="Dirks R."/>
        </authorList>
    </citation>
    <scope>NUCLEOTIDE SEQUENCE</scope>
    <source>
        <strain evidence="11">Tag_6206</strain>
        <tissue evidence="11">Liver</tissue>
    </source>
</reference>
<proteinExistence type="inferred from homology"/>
<evidence type="ECO:0000256" key="4">
    <source>
        <dbReference type="ARBA" id="ARBA00022553"/>
    </source>
</evidence>
<dbReference type="PROSITE" id="PS00383">
    <property type="entry name" value="TYR_PHOSPHATASE_1"/>
    <property type="match status" value="1"/>
</dbReference>
<accession>A0A9D3RPN1</accession>
<dbReference type="GO" id="GO:0050852">
    <property type="term" value="P:T cell receptor signaling pathway"/>
    <property type="evidence" value="ECO:0007669"/>
    <property type="project" value="TreeGrafter"/>
</dbReference>
<dbReference type="InterPro" id="IPR000242">
    <property type="entry name" value="PTP_cat"/>
</dbReference>
<dbReference type="GO" id="GO:0050868">
    <property type="term" value="P:negative regulation of T cell activation"/>
    <property type="evidence" value="ECO:0007669"/>
    <property type="project" value="TreeGrafter"/>
</dbReference>
<dbReference type="SUPFAM" id="SSF52799">
    <property type="entry name" value="(Phosphotyrosine protein) phosphatases II"/>
    <property type="match status" value="1"/>
</dbReference>
<feature type="region of interest" description="Disordered" evidence="8">
    <location>
        <begin position="384"/>
        <end position="411"/>
    </location>
</feature>
<evidence type="ECO:0000256" key="2">
    <source>
        <dbReference type="ARBA" id="ARBA00013064"/>
    </source>
</evidence>
<dbReference type="FunFam" id="3.90.190.10:FF:000045">
    <property type="entry name" value="Tyrosine-protein phosphatase non-receptor type 12"/>
    <property type="match status" value="1"/>
</dbReference>
<dbReference type="InterPro" id="IPR003595">
    <property type="entry name" value="Tyr_Pase_cat"/>
</dbReference>
<feature type="region of interest" description="Disordered" evidence="8">
    <location>
        <begin position="546"/>
        <end position="592"/>
    </location>
</feature>
<dbReference type="Proteomes" id="UP001044222">
    <property type="component" value="Chromosome 12"/>
</dbReference>
<dbReference type="InterPro" id="IPR016130">
    <property type="entry name" value="Tyr_Pase_AS"/>
</dbReference>
<organism evidence="11 12">
    <name type="scientific">Anguilla anguilla</name>
    <name type="common">European freshwater eel</name>
    <name type="synonym">Muraena anguilla</name>
    <dbReference type="NCBI Taxonomy" id="7936"/>
    <lineage>
        <taxon>Eukaryota</taxon>
        <taxon>Metazoa</taxon>
        <taxon>Chordata</taxon>
        <taxon>Craniata</taxon>
        <taxon>Vertebrata</taxon>
        <taxon>Euteleostomi</taxon>
        <taxon>Actinopterygii</taxon>
        <taxon>Neopterygii</taxon>
        <taxon>Teleostei</taxon>
        <taxon>Anguilliformes</taxon>
        <taxon>Anguillidae</taxon>
        <taxon>Anguilla</taxon>
    </lineage>
</organism>
<dbReference type="SMART" id="SM00194">
    <property type="entry name" value="PTPc"/>
    <property type="match status" value="1"/>
</dbReference>
<dbReference type="PRINTS" id="PR00700">
    <property type="entry name" value="PRTYPHPHTASE"/>
</dbReference>
<sequence length="902" mass="100210">MDRQAEALNSLLARITSKEAEPEEAEGGFAGEFSMLKTLSTKYRTEKIFSMKVAEKRENVKKNRYKDIMPFDHTRVKLSFITSDTDNDYINASFIKGALQQRAYIATQGPLPHTVQDFWRMIWEYNVKIIVMACREFEMGRKKCERYWPEKGEEPFVCDPFTIHYESMESKGDYLTRVLKVTYRNTSRMLWQLHYVNWPDHGVPASIPPILELLQEMRSYQEHDDVPICIHCSAGCGRTGVLCVIDYTWKLLRNQLITEDFCIFKLVQEMRTQRPSIVQTKEQYELVYRTIKILFENYLQMMVSHSSAVEVPASPTPSPVSSESDLTAPCEVLNLDQEEEVHLVPWPRHMKREEPKELTNWETAGGLSPLLLRLPAEEDGCNGLVSQSSKFSPEDTLSSLTESSRQRAQGEWDFQSERHISQHAKMAGVAELIPKSWTMALPTQEDATTQSPSRGSWNAPQEEEVALLELEATPNSPGCWEFSCFSVEDPYFSPSSPQDSQATLDPEELPPFDSRTSNLCLTTPALTLNDHPLVLPQFETLATVVTPVSDEDIPPSPPERTPESFILADSPVSPATPVSDEDNPPSLPERTPESYILAYSPDSPERPPSSDSERLLTVLPLNTTETLCGNGSPPSPVPPLPERTPESFILATDDDLLQGVAQHEPLSPNPRVGMSSEWCGTSEPPSLEPKKSWARSKSLKVRMSMLVYPSFSLASAPVQPQPTAPHLPATANIGPGNQNSEPVPQLSREPSHRIGTSSEWAGNSHPKTFLEVVMNRSKSVKTKSPKNDRLSVACPAAAASVAVAPAGNAAAELFADSGTSASAGVAGERQNKSSGKSSLPSMTRSKSLKFLKNIRKPKGDQPTAAAPPEPPLSHSTTLGFRFGFGNRFRKPKGPRHQPDTWV</sequence>
<dbReference type="PANTHER" id="PTHR45983">
    <property type="entry name" value="TYROSINE PHOSPHATSE N18, PUTATIVE-RELATED"/>
    <property type="match status" value="1"/>
</dbReference>
<feature type="compositionally biased region" description="Polar residues" evidence="8">
    <location>
        <begin position="832"/>
        <end position="845"/>
    </location>
</feature>
<dbReference type="PROSITE" id="PS50055">
    <property type="entry name" value="TYR_PHOSPHATASE_PTP"/>
    <property type="match status" value="1"/>
</dbReference>
<dbReference type="Pfam" id="PF00102">
    <property type="entry name" value="Y_phosphatase"/>
    <property type="match status" value="1"/>
</dbReference>
<dbReference type="PANTHER" id="PTHR45983:SF1">
    <property type="entry name" value="TYROSINE-PROTEIN PHOSPHATASE NON-RECEPTOR TYPE 22"/>
    <property type="match status" value="1"/>
</dbReference>
<evidence type="ECO:0000256" key="7">
    <source>
        <dbReference type="ARBA" id="ARBA00034734"/>
    </source>
</evidence>
<comment type="similarity">
    <text evidence="7">Belongs to the protein-tyrosine phosphatase family. Non-receptor class 4 subfamily.</text>
</comment>
<gene>
    <name evidence="11" type="ORF">ANANG_G00222190</name>
</gene>
<dbReference type="EC" id="3.1.3.48" evidence="2"/>
<dbReference type="Gene3D" id="3.90.190.10">
    <property type="entry name" value="Protein tyrosine phosphatase superfamily"/>
    <property type="match status" value="1"/>
</dbReference>
<protein>
    <recommendedName>
        <fullName evidence="2">protein-tyrosine-phosphatase</fullName>
        <ecNumber evidence="2">3.1.3.48</ecNumber>
    </recommendedName>
</protein>
<keyword evidence="3" id="KW-0963">Cytoplasm</keyword>
<feature type="region of interest" description="Disordered" evidence="8">
    <location>
        <begin position="822"/>
        <end position="902"/>
    </location>
</feature>
<evidence type="ECO:0000313" key="11">
    <source>
        <dbReference type="EMBL" id="KAG5838288.1"/>
    </source>
</evidence>